<sequence length="74" mass="8803">MLPLRLWKRYIKKFADCTFRFGRGYCTCPAGVGDGHRAPHCGNREGDYYRRGYILHEVEPNDARATRNPRRFRR</sequence>
<dbReference type="EMBL" id="LKTM01000365">
    <property type="protein sequence ID" value="KQH75841.1"/>
    <property type="molecule type" value="Genomic_DNA"/>
</dbReference>
<gene>
    <name evidence="1" type="ORF">AO501_12390</name>
</gene>
<dbReference type="Proteomes" id="UP000051677">
    <property type="component" value="Unassembled WGS sequence"/>
</dbReference>
<proteinExistence type="predicted"/>
<dbReference type="AlphaFoldDB" id="A0A0Q2LHU8"/>
<comment type="caution">
    <text evidence="1">The sequence shown here is derived from an EMBL/GenBank/DDBJ whole genome shotgun (WGS) entry which is preliminary data.</text>
</comment>
<evidence type="ECO:0000313" key="1">
    <source>
        <dbReference type="EMBL" id="KQH75841.1"/>
    </source>
</evidence>
<evidence type="ECO:0000313" key="2">
    <source>
        <dbReference type="Proteomes" id="UP000051677"/>
    </source>
</evidence>
<protein>
    <submittedName>
        <fullName evidence="1">Uncharacterized protein</fullName>
    </submittedName>
</protein>
<accession>A0A0Q2LHU8</accession>
<reference evidence="1 2" key="1">
    <citation type="submission" date="2015-10" db="EMBL/GenBank/DDBJ databases">
        <title>Mycobacterium gordonae draft genome assembly.</title>
        <authorList>
            <person name="Ustinova V."/>
            <person name="Smirnova T."/>
            <person name="Blagodatskikh K."/>
            <person name="Varlamov D."/>
            <person name="Larionova E."/>
            <person name="Chernousova L."/>
        </authorList>
    </citation>
    <scope>NUCLEOTIDE SEQUENCE [LARGE SCALE GENOMIC DNA]</scope>
    <source>
        <strain evidence="1 2">CTRI 14-8773</strain>
    </source>
</reference>
<name>A0A0Q2LHU8_MYCGO</name>
<organism evidence="1 2">
    <name type="scientific">Mycobacterium gordonae</name>
    <dbReference type="NCBI Taxonomy" id="1778"/>
    <lineage>
        <taxon>Bacteria</taxon>
        <taxon>Bacillati</taxon>
        <taxon>Actinomycetota</taxon>
        <taxon>Actinomycetes</taxon>
        <taxon>Mycobacteriales</taxon>
        <taxon>Mycobacteriaceae</taxon>
        <taxon>Mycobacterium</taxon>
    </lineage>
</organism>